<evidence type="ECO:0000256" key="6">
    <source>
        <dbReference type="ARBA" id="ARBA00023125"/>
    </source>
</evidence>
<dbReference type="Pfam" id="PF00580">
    <property type="entry name" value="UvrD-helicase"/>
    <property type="match status" value="1"/>
</dbReference>
<dbReference type="GO" id="GO:0043138">
    <property type="term" value="F:3'-5' DNA helicase activity"/>
    <property type="evidence" value="ECO:0007669"/>
    <property type="project" value="UniProtKB-EC"/>
</dbReference>
<dbReference type="Pfam" id="PF13361">
    <property type="entry name" value="UvrD_C"/>
    <property type="match status" value="1"/>
</dbReference>
<reference evidence="15" key="1">
    <citation type="submission" date="2016-10" db="EMBL/GenBank/DDBJ databases">
        <authorList>
            <person name="Varghese N."/>
            <person name="Submissions S."/>
        </authorList>
    </citation>
    <scope>NUCLEOTIDE SEQUENCE [LARGE SCALE GENOMIC DNA]</scope>
    <source>
        <strain evidence="15">DSM 13577</strain>
    </source>
</reference>
<dbReference type="PANTHER" id="PTHR11070:SF2">
    <property type="entry name" value="ATP-DEPENDENT DNA HELICASE SRS2"/>
    <property type="match status" value="1"/>
</dbReference>
<comment type="catalytic activity">
    <reaction evidence="9 11">
        <text>ATP + H2O = ADP + phosphate + H(+)</text>
        <dbReference type="Rhea" id="RHEA:13065"/>
        <dbReference type="ChEBI" id="CHEBI:15377"/>
        <dbReference type="ChEBI" id="CHEBI:15378"/>
        <dbReference type="ChEBI" id="CHEBI:30616"/>
        <dbReference type="ChEBI" id="CHEBI:43474"/>
        <dbReference type="ChEBI" id="CHEBI:456216"/>
        <dbReference type="EC" id="5.6.2.4"/>
    </reaction>
</comment>
<dbReference type="SUPFAM" id="SSF52540">
    <property type="entry name" value="P-loop containing nucleoside triphosphate hydrolases"/>
    <property type="match status" value="1"/>
</dbReference>
<keyword evidence="2 10" id="KW-0547">Nucleotide-binding</keyword>
<dbReference type="GO" id="GO:0003677">
    <property type="term" value="F:DNA binding"/>
    <property type="evidence" value="ECO:0007669"/>
    <property type="project" value="UniProtKB-KW"/>
</dbReference>
<dbReference type="STRING" id="1120990.SAMN03080614_10559"/>
<protein>
    <recommendedName>
        <fullName evidence="11">ATP-dependent DNA helicase</fullName>
        <ecNumber evidence="11">5.6.2.4</ecNumber>
    </recommendedName>
</protein>
<evidence type="ECO:0000256" key="8">
    <source>
        <dbReference type="ARBA" id="ARBA00034617"/>
    </source>
</evidence>
<dbReference type="Gene3D" id="3.40.50.300">
    <property type="entry name" value="P-loop containing nucleotide triphosphate hydrolases"/>
    <property type="match status" value="2"/>
</dbReference>
<evidence type="ECO:0000256" key="2">
    <source>
        <dbReference type="ARBA" id="ARBA00022741"/>
    </source>
</evidence>
<evidence type="ECO:0000259" key="13">
    <source>
        <dbReference type="PROSITE" id="PS51217"/>
    </source>
</evidence>
<feature type="domain" description="UvrD-like helicase ATP-binding" evidence="12">
    <location>
        <begin position="4"/>
        <end position="280"/>
    </location>
</feature>
<dbReference type="GO" id="GO:0006260">
    <property type="term" value="P:DNA replication"/>
    <property type="evidence" value="ECO:0007669"/>
    <property type="project" value="InterPro"/>
</dbReference>
<sequence length="718" mass="82435">MNLTNLNPKQREAVQCTEGPLLIIAGAGSGKTRVLTHRIAYILSQGLAKPWEILAITFTNKAAAEMLERVENMVFGGKEMWISTFHSACVRILRREANHIGFDTNFNIYDGSDQTKLIKDCLKELNIDDKKFPPRNFIGAISKAKNLLITAGDYSPKDYFETLVSKVYKLYQRKLKNNNAMDFDDLIMETVRLFQENPEILQKYQQRFKYILVDEYQDTNHSQYVLINLLAGYHRNLCVVGDDDQSIYLFRGADVTNILDFEKDYPEAKVIKLEQNYRSTGNILEAANDVIKKNSSRKNKRLWTDKPKGEKIVFYQAENSEAEGRFIAEEIEKYVKQGRSYGDMAVLYRTNAMSRVLEESLLKSGIPYIIYGATEFYQRKEIKDILAYMKILVNSNDNLSVVRVINVPKRGIGDSTVDKLLKFAEENNLSLYQVLQFHSEKIAPRSKGKIQEFVELIETLKRMAEYLTVTELLDEVVNRSGYGAMLKTENTEEARSRLENIQELATVTQEFDNNKDGGLAEFIQEISLNTDNQRTEGEKDVVKLLTLHSAKGLEFPIVFIAGMEERIFPHIRSYEEPREMEEERRLCYVGITRAMEKLYLTCAQYRTLYGRTDRNPVSRFVEDINPELLENRSPGGFNVRELYTKTVSERDNIYAKPVKQNLGIPYEVGMVVEHKKFGQGIIISIQPLGDDQALTINFEQGGIKKLMASFAPLKVMEN</sequence>
<dbReference type="GO" id="GO:0005829">
    <property type="term" value="C:cytosol"/>
    <property type="evidence" value="ECO:0007669"/>
    <property type="project" value="TreeGrafter"/>
</dbReference>
<dbReference type="NCBIfam" id="TIGR01073">
    <property type="entry name" value="pcrA"/>
    <property type="match status" value="1"/>
</dbReference>
<evidence type="ECO:0000313" key="14">
    <source>
        <dbReference type="EMBL" id="SET13360.1"/>
    </source>
</evidence>
<dbReference type="PROSITE" id="PS51198">
    <property type="entry name" value="UVRD_HELICASE_ATP_BIND"/>
    <property type="match status" value="1"/>
</dbReference>
<evidence type="ECO:0000313" key="15">
    <source>
        <dbReference type="Proteomes" id="UP000243819"/>
    </source>
</evidence>
<evidence type="ECO:0000256" key="10">
    <source>
        <dbReference type="PROSITE-ProRule" id="PRU00560"/>
    </source>
</evidence>
<dbReference type="Gene3D" id="1.10.486.10">
    <property type="entry name" value="PCRA, domain 4"/>
    <property type="match status" value="1"/>
</dbReference>
<dbReference type="PANTHER" id="PTHR11070">
    <property type="entry name" value="UVRD / RECB / PCRA DNA HELICASE FAMILY MEMBER"/>
    <property type="match status" value="1"/>
</dbReference>
<name>A0A1I0C3Q8_9FIRM</name>
<dbReference type="Gene3D" id="1.10.10.160">
    <property type="match status" value="1"/>
</dbReference>
<gene>
    <name evidence="14" type="ORF">SAMN03080614_10559</name>
</gene>
<dbReference type="InterPro" id="IPR027417">
    <property type="entry name" value="P-loop_NTPase"/>
</dbReference>
<proteinExistence type="inferred from homology"/>
<keyword evidence="5 10" id="KW-0067">ATP-binding</keyword>
<dbReference type="InterPro" id="IPR014016">
    <property type="entry name" value="UvrD-like_ATP-bd"/>
</dbReference>
<feature type="domain" description="UvrD-like helicase C-terminal" evidence="13">
    <location>
        <begin position="281"/>
        <end position="552"/>
    </location>
</feature>
<evidence type="ECO:0000256" key="11">
    <source>
        <dbReference type="RuleBase" id="RU364053"/>
    </source>
</evidence>
<keyword evidence="7" id="KW-0413">Isomerase</keyword>
<dbReference type="Proteomes" id="UP000243819">
    <property type="component" value="Unassembled WGS sequence"/>
</dbReference>
<organism evidence="14 15">
    <name type="scientific">Anaerobranca gottschalkii DSM 13577</name>
    <dbReference type="NCBI Taxonomy" id="1120990"/>
    <lineage>
        <taxon>Bacteria</taxon>
        <taxon>Bacillati</taxon>
        <taxon>Bacillota</taxon>
        <taxon>Clostridia</taxon>
        <taxon>Eubacteriales</taxon>
        <taxon>Proteinivoracaceae</taxon>
        <taxon>Anaerobranca</taxon>
    </lineage>
</organism>
<dbReference type="OrthoDB" id="9810135at2"/>
<dbReference type="GO" id="GO:0005524">
    <property type="term" value="F:ATP binding"/>
    <property type="evidence" value="ECO:0007669"/>
    <property type="project" value="UniProtKB-UniRule"/>
</dbReference>
<dbReference type="CDD" id="cd17932">
    <property type="entry name" value="DEXQc_UvrD"/>
    <property type="match status" value="1"/>
</dbReference>
<dbReference type="GO" id="GO:0009314">
    <property type="term" value="P:response to radiation"/>
    <property type="evidence" value="ECO:0007669"/>
    <property type="project" value="UniProtKB-ARBA"/>
</dbReference>
<dbReference type="AlphaFoldDB" id="A0A1I0C3Q8"/>
<comment type="catalytic activity">
    <reaction evidence="8">
        <text>Couples ATP hydrolysis with the unwinding of duplex DNA by translocating in the 3'-5' direction.</text>
        <dbReference type="EC" id="5.6.2.4"/>
    </reaction>
</comment>
<comment type="similarity">
    <text evidence="1 11">Belongs to the helicase family. UvrD subfamily.</text>
</comment>
<keyword evidence="4 10" id="KW-0347">Helicase</keyword>
<dbReference type="FunFam" id="1.10.10.160:FF:000001">
    <property type="entry name" value="ATP-dependent DNA helicase"/>
    <property type="match status" value="1"/>
</dbReference>
<keyword evidence="3 10" id="KW-0378">Hydrolase</keyword>
<dbReference type="EC" id="5.6.2.4" evidence="11"/>
<evidence type="ECO:0000256" key="4">
    <source>
        <dbReference type="ARBA" id="ARBA00022806"/>
    </source>
</evidence>
<evidence type="ECO:0000256" key="3">
    <source>
        <dbReference type="ARBA" id="ARBA00022801"/>
    </source>
</evidence>
<dbReference type="InterPro" id="IPR014017">
    <property type="entry name" value="DNA_helicase_UvrD-like_C"/>
</dbReference>
<dbReference type="Pfam" id="PF21196">
    <property type="entry name" value="PcrA_UvrD_tudor"/>
    <property type="match status" value="1"/>
</dbReference>
<dbReference type="InterPro" id="IPR013986">
    <property type="entry name" value="DExx_box_DNA_helicase_dom_sf"/>
</dbReference>
<dbReference type="EMBL" id="FOIF01000055">
    <property type="protein sequence ID" value="SET13360.1"/>
    <property type="molecule type" value="Genomic_DNA"/>
</dbReference>
<dbReference type="FunFam" id="1.10.486.10:FF:000003">
    <property type="entry name" value="ATP-dependent DNA helicase"/>
    <property type="match status" value="1"/>
</dbReference>
<accession>A0A1I0C3Q8</accession>
<dbReference type="GO" id="GO:0033202">
    <property type="term" value="C:DNA helicase complex"/>
    <property type="evidence" value="ECO:0007669"/>
    <property type="project" value="TreeGrafter"/>
</dbReference>
<dbReference type="GO" id="GO:0000725">
    <property type="term" value="P:recombinational repair"/>
    <property type="evidence" value="ECO:0007669"/>
    <property type="project" value="TreeGrafter"/>
</dbReference>
<dbReference type="PROSITE" id="PS51217">
    <property type="entry name" value="UVRD_HELICASE_CTER"/>
    <property type="match status" value="1"/>
</dbReference>
<evidence type="ECO:0000256" key="9">
    <source>
        <dbReference type="ARBA" id="ARBA00048988"/>
    </source>
</evidence>
<keyword evidence="6 11" id="KW-0238">DNA-binding</keyword>
<dbReference type="GO" id="GO:0016887">
    <property type="term" value="F:ATP hydrolysis activity"/>
    <property type="evidence" value="ECO:0007669"/>
    <property type="project" value="RHEA"/>
</dbReference>
<evidence type="ECO:0000256" key="7">
    <source>
        <dbReference type="ARBA" id="ARBA00023235"/>
    </source>
</evidence>
<evidence type="ECO:0000259" key="12">
    <source>
        <dbReference type="PROSITE" id="PS51198"/>
    </source>
</evidence>
<dbReference type="InterPro" id="IPR005751">
    <property type="entry name" value="ATP-dep_DNA_helicase_PcrA"/>
</dbReference>
<keyword evidence="15" id="KW-1185">Reference proteome</keyword>
<dbReference type="CDD" id="cd18807">
    <property type="entry name" value="SF1_C_UvrD"/>
    <property type="match status" value="1"/>
</dbReference>
<dbReference type="InterPro" id="IPR000212">
    <property type="entry name" value="DNA_helicase_UvrD/REP"/>
</dbReference>
<evidence type="ECO:0000256" key="1">
    <source>
        <dbReference type="ARBA" id="ARBA00009922"/>
    </source>
</evidence>
<feature type="binding site" evidence="10">
    <location>
        <begin position="25"/>
        <end position="32"/>
    </location>
    <ligand>
        <name>ATP</name>
        <dbReference type="ChEBI" id="CHEBI:30616"/>
    </ligand>
</feature>
<dbReference type="RefSeq" id="WP_091351348.1">
    <property type="nucleotide sequence ID" value="NZ_FOIF01000055.1"/>
</dbReference>
<evidence type="ECO:0000256" key="5">
    <source>
        <dbReference type="ARBA" id="ARBA00022840"/>
    </source>
</evidence>